<evidence type="ECO:0000256" key="1">
    <source>
        <dbReference type="ARBA" id="ARBA00004141"/>
    </source>
</evidence>
<dbReference type="PANTHER" id="PTHR11616">
    <property type="entry name" value="SODIUM/CHLORIDE DEPENDENT TRANSPORTER"/>
    <property type="match status" value="1"/>
</dbReference>
<protein>
    <submittedName>
        <fullName evidence="8">Uncharacterized protein</fullName>
    </submittedName>
</protein>
<name>A0ABD2GLD6_PAGBO</name>
<dbReference type="SUPFAM" id="SSF161070">
    <property type="entry name" value="SNF-like"/>
    <property type="match status" value="1"/>
</dbReference>
<keyword evidence="9" id="KW-1185">Reference proteome</keyword>
<sequence>MGSYNKYNNNCYKDTFALCTLNSLTSFVAGFAVFSVLGFMSHELGVDISTVAESDLS</sequence>
<evidence type="ECO:0000256" key="2">
    <source>
        <dbReference type="ARBA" id="ARBA00022448"/>
    </source>
</evidence>
<dbReference type="GO" id="GO:0016020">
    <property type="term" value="C:membrane"/>
    <property type="evidence" value="ECO:0007669"/>
    <property type="project" value="UniProtKB-SubCell"/>
</dbReference>
<reference evidence="8 9" key="2">
    <citation type="journal article" date="2024" name="G3 (Bethesda)">
        <title>The genome of the cryopelagic Antarctic bald notothen, Trematomus borchgrevinki.</title>
        <authorList>
            <person name="Rayamajhi N."/>
            <person name="Rivera-Colon A.G."/>
            <person name="Minhas B.F."/>
            <person name="Cheng C.C."/>
            <person name="Catchen J.M."/>
        </authorList>
    </citation>
    <scope>NUCLEOTIDE SEQUENCE [LARGE SCALE GENOMIC DNA]</scope>
    <source>
        <strain evidence="8">AGRC-2024</strain>
    </source>
</reference>
<keyword evidence="5 7" id="KW-0472">Membrane</keyword>
<dbReference type="Pfam" id="PF00209">
    <property type="entry name" value="SNF"/>
    <property type="match status" value="1"/>
</dbReference>
<organism evidence="8 9">
    <name type="scientific">Pagothenia borchgrevinki</name>
    <name type="common">Bald rockcod</name>
    <name type="synonym">Trematomus borchgrevinki</name>
    <dbReference type="NCBI Taxonomy" id="8213"/>
    <lineage>
        <taxon>Eukaryota</taxon>
        <taxon>Metazoa</taxon>
        <taxon>Chordata</taxon>
        <taxon>Craniata</taxon>
        <taxon>Vertebrata</taxon>
        <taxon>Euteleostomi</taxon>
        <taxon>Actinopterygii</taxon>
        <taxon>Neopterygii</taxon>
        <taxon>Teleostei</taxon>
        <taxon>Neoteleostei</taxon>
        <taxon>Acanthomorphata</taxon>
        <taxon>Eupercaria</taxon>
        <taxon>Perciformes</taxon>
        <taxon>Notothenioidei</taxon>
        <taxon>Nototheniidae</taxon>
        <taxon>Pagothenia</taxon>
    </lineage>
</organism>
<keyword evidence="4 7" id="KW-1133">Transmembrane helix</keyword>
<comment type="subcellular location">
    <subcellularLocation>
        <location evidence="1">Membrane</location>
        <topology evidence="1">Multi-pass membrane protein</topology>
    </subcellularLocation>
</comment>
<feature type="transmembrane region" description="Helical" evidence="7">
    <location>
        <begin position="15"/>
        <end position="39"/>
    </location>
</feature>
<evidence type="ECO:0000256" key="7">
    <source>
        <dbReference type="SAM" id="Phobius"/>
    </source>
</evidence>
<dbReference type="InterPro" id="IPR037272">
    <property type="entry name" value="SNS_sf"/>
</dbReference>
<dbReference type="EMBL" id="JBIYXZ010002077">
    <property type="protein sequence ID" value="KAL3054892.1"/>
    <property type="molecule type" value="Genomic_DNA"/>
</dbReference>
<dbReference type="PANTHER" id="PTHR11616:SF111">
    <property type="entry name" value="SODIUM- AND CHLORIDE-DEPENDENT GABA TRANSPORTER 2"/>
    <property type="match status" value="1"/>
</dbReference>
<evidence type="ECO:0000256" key="6">
    <source>
        <dbReference type="PIRSR" id="PIRSR600175-1"/>
    </source>
</evidence>
<accession>A0ABD2GLD6</accession>
<dbReference type="Proteomes" id="UP001619887">
    <property type="component" value="Unassembled WGS sequence"/>
</dbReference>
<comment type="caution">
    <text evidence="8">The sequence shown here is derived from an EMBL/GenBank/DDBJ whole genome shotgun (WGS) entry which is preliminary data.</text>
</comment>
<dbReference type="AlphaFoldDB" id="A0ABD2GLD6"/>
<evidence type="ECO:0000256" key="3">
    <source>
        <dbReference type="ARBA" id="ARBA00022692"/>
    </source>
</evidence>
<keyword evidence="6" id="KW-0479">Metal-binding</keyword>
<keyword evidence="2" id="KW-0813">Transport</keyword>
<dbReference type="PROSITE" id="PS50267">
    <property type="entry name" value="NA_NEUROTRAN_SYMP_3"/>
    <property type="match status" value="1"/>
</dbReference>
<gene>
    <name evidence="8" type="ORF">OYC64_017755</name>
</gene>
<proteinExistence type="predicted"/>
<evidence type="ECO:0000256" key="5">
    <source>
        <dbReference type="ARBA" id="ARBA00023136"/>
    </source>
</evidence>
<reference evidence="8 9" key="1">
    <citation type="journal article" date="2022" name="G3 (Bethesda)">
        <title>Evaluating Illumina-, Nanopore-, and PacBio-based genome assembly strategies with the bald notothen, Trematomus borchgrevinki.</title>
        <authorList>
            <person name="Rayamajhi N."/>
            <person name="Cheng C.C."/>
            <person name="Catchen J.M."/>
        </authorList>
    </citation>
    <scope>NUCLEOTIDE SEQUENCE [LARGE SCALE GENOMIC DNA]</scope>
    <source>
        <strain evidence="8">AGRC-2024</strain>
    </source>
</reference>
<keyword evidence="6" id="KW-0915">Sodium</keyword>
<keyword evidence="3 7" id="KW-0812">Transmembrane</keyword>
<feature type="binding site" evidence="6">
    <location>
        <position position="22"/>
    </location>
    <ligand>
        <name>Na(+)</name>
        <dbReference type="ChEBI" id="CHEBI:29101"/>
        <label>1</label>
    </ligand>
</feature>
<evidence type="ECO:0000313" key="9">
    <source>
        <dbReference type="Proteomes" id="UP001619887"/>
    </source>
</evidence>
<evidence type="ECO:0000256" key="4">
    <source>
        <dbReference type="ARBA" id="ARBA00022989"/>
    </source>
</evidence>
<dbReference type="InterPro" id="IPR000175">
    <property type="entry name" value="Na/ntran_symport"/>
</dbReference>
<evidence type="ECO:0000313" key="8">
    <source>
        <dbReference type="EMBL" id="KAL3054892.1"/>
    </source>
</evidence>